<organism evidence="9 10">
    <name type="scientific">Pseudogulbenkiania subflava DSM 22618</name>
    <dbReference type="NCBI Taxonomy" id="1123014"/>
    <lineage>
        <taxon>Bacteria</taxon>
        <taxon>Pseudomonadati</taxon>
        <taxon>Pseudomonadota</taxon>
        <taxon>Betaproteobacteria</taxon>
        <taxon>Neisseriales</taxon>
        <taxon>Chromobacteriaceae</taxon>
        <taxon>Pseudogulbenkiania</taxon>
    </lineage>
</organism>
<dbReference type="InterPro" id="IPR036291">
    <property type="entry name" value="NAD(P)-bd_dom_sf"/>
</dbReference>
<dbReference type="PIRSF" id="PIRSF000193">
    <property type="entry name" value="Pyrrol-5-carb_rd"/>
    <property type="match status" value="1"/>
</dbReference>
<dbReference type="Pfam" id="PF03807">
    <property type="entry name" value="F420_oxidored"/>
    <property type="match status" value="1"/>
</dbReference>
<dbReference type="Gene3D" id="3.40.50.720">
    <property type="entry name" value="NAD(P)-binding Rossmann-like Domain"/>
    <property type="match status" value="1"/>
</dbReference>
<keyword evidence="4" id="KW-0641">Proline biosynthesis</keyword>
<dbReference type="GO" id="GO:0005737">
    <property type="term" value="C:cytoplasm"/>
    <property type="evidence" value="ECO:0007669"/>
    <property type="project" value="UniProtKB-SubCell"/>
</dbReference>
<dbReference type="InterPro" id="IPR008927">
    <property type="entry name" value="6-PGluconate_DH-like_C_sf"/>
</dbReference>
<keyword evidence="2 4" id="KW-0521">NADP</keyword>
<dbReference type="PANTHER" id="PTHR11645">
    <property type="entry name" value="PYRROLINE-5-CARBOXYLATE REDUCTASE"/>
    <property type="match status" value="1"/>
</dbReference>
<keyword evidence="4" id="KW-0963">Cytoplasm</keyword>
<evidence type="ECO:0000259" key="7">
    <source>
        <dbReference type="Pfam" id="PF03807"/>
    </source>
</evidence>
<dbReference type="PANTHER" id="PTHR11645:SF0">
    <property type="entry name" value="PYRROLINE-5-CARBOXYLATE REDUCTASE 3"/>
    <property type="match status" value="1"/>
</dbReference>
<evidence type="ECO:0000256" key="6">
    <source>
        <dbReference type="PIRSR" id="PIRSR000193-1"/>
    </source>
</evidence>
<sequence>MQITFIGGGNMASAIISGLVKQGGHGISVVEPSADKRAQLAQTYGVTALEQPPQQLSTDDVVVLAVKPQQLKDVCLSLAPVLGNALVVSIAAGVGIAALARWLGSDRIVRVMPNTPAMVGKGVSGLFAPLGVGASDKKNAADIMAAVGRVFWLESESGIDDITAISGSGPAYVFYFIESMIAEARALGFDDATARQLVLGTFDGAVALAKQSDLDVATLRANVTSKGGTTERAIARFEAEGVKAAIQAGMQDCRARSVELGQILSQD</sequence>
<feature type="domain" description="Pyrroline-5-carboxylate reductase dimerisation" evidence="8">
    <location>
        <begin position="156"/>
        <end position="260"/>
    </location>
</feature>
<dbReference type="InterPro" id="IPR029036">
    <property type="entry name" value="P5CR_dimer"/>
</dbReference>
<dbReference type="SUPFAM" id="SSF48179">
    <property type="entry name" value="6-phosphogluconate dehydrogenase C-terminal domain-like"/>
    <property type="match status" value="1"/>
</dbReference>
<dbReference type="STRING" id="1123014.SAMN02745746_02400"/>
<keyword evidence="3 4" id="KW-0560">Oxidoreductase</keyword>
<dbReference type="SUPFAM" id="SSF51735">
    <property type="entry name" value="NAD(P)-binding Rossmann-fold domains"/>
    <property type="match status" value="1"/>
</dbReference>
<dbReference type="Proteomes" id="UP000192920">
    <property type="component" value="Unassembled WGS sequence"/>
</dbReference>
<dbReference type="RefSeq" id="WP_085276643.1">
    <property type="nucleotide sequence ID" value="NZ_FXAG01000012.1"/>
</dbReference>
<dbReference type="NCBIfam" id="TIGR00112">
    <property type="entry name" value="proC"/>
    <property type="match status" value="1"/>
</dbReference>
<comment type="catalytic activity">
    <reaction evidence="4">
        <text>L-proline + NAD(+) = (S)-1-pyrroline-5-carboxylate + NADH + 2 H(+)</text>
        <dbReference type="Rhea" id="RHEA:14105"/>
        <dbReference type="ChEBI" id="CHEBI:15378"/>
        <dbReference type="ChEBI" id="CHEBI:17388"/>
        <dbReference type="ChEBI" id="CHEBI:57540"/>
        <dbReference type="ChEBI" id="CHEBI:57945"/>
        <dbReference type="ChEBI" id="CHEBI:60039"/>
        <dbReference type="EC" id="1.5.1.2"/>
    </reaction>
</comment>
<gene>
    <name evidence="4" type="primary">proC</name>
    <name evidence="9" type="ORF">SAMN02745746_02400</name>
</gene>
<keyword evidence="4" id="KW-0028">Amino-acid biosynthesis</keyword>
<comment type="function">
    <text evidence="4">Catalyzes the reduction of 1-pyrroline-5-carboxylate (PCA) to L-proline.</text>
</comment>
<evidence type="ECO:0000313" key="9">
    <source>
        <dbReference type="EMBL" id="SMF29345.1"/>
    </source>
</evidence>
<dbReference type="GO" id="GO:0055129">
    <property type="term" value="P:L-proline biosynthetic process"/>
    <property type="evidence" value="ECO:0007669"/>
    <property type="project" value="UniProtKB-UniRule"/>
</dbReference>
<evidence type="ECO:0000256" key="5">
    <source>
        <dbReference type="NCBIfam" id="TIGR00112"/>
    </source>
</evidence>
<comment type="similarity">
    <text evidence="1 4">Belongs to the pyrroline-5-carboxylate reductase family.</text>
</comment>
<dbReference type="Gene3D" id="1.10.3730.10">
    <property type="entry name" value="ProC C-terminal domain-like"/>
    <property type="match status" value="1"/>
</dbReference>
<proteinExistence type="inferred from homology"/>
<name>A0A1Y6BZW6_9NEIS</name>
<dbReference type="GO" id="GO:0004735">
    <property type="term" value="F:pyrroline-5-carboxylate reductase activity"/>
    <property type="evidence" value="ECO:0007669"/>
    <property type="project" value="UniProtKB-UniRule"/>
</dbReference>
<dbReference type="EMBL" id="FXAG01000012">
    <property type="protein sequence ID" value="SMF29345.1"/>
    <property type="molecule type" value="Genomic_DNA"/>
</dbReference>
<dbReference type="InterPro" id="IPR028939">
    <property type="entry name" value="P5C_Rdtase_cat_N"/>
</dbReference>
<evidence type="ECO:0000313" key="10">
    <source>
        <dbReference type="Proteomes" id="UP000192920"/>
    </source>
</evidence>
<feature type="binding site" evidence="6">
    <location>
        <begin position="65"/>
        <end position="68"/>
    </location>
    <ligand>
        <name>NADP(+)</name>
        <dbReference type="ChEBI" id="CHEBI:58349"/>
    </ligand>
</feature>
<comment type="subcellular location">
    <subcellularLocation>
        <location evidence="4">Cytoplasm</location>
    </subcellularLocation>
</comment>
<comment type="pathway">
    <text evidence="4">Amino-acid biosynthesis; L-proline biosynthesis; L-proline from L-glutamate 5-semialdehyde: step 1/1.</text>
</comment>
<reference evidence="10" key="1">
    <citation type="submission" date="2017-04" db="EMBL/GenBank/DDBJ databases">
        <authorList>
            <person name="Varghese N."/>
            <person name="Submissions S."/>
        </authorList>
    </citation>
    <scope>NUCLEOTIDE SEQUENCE [LARGE SCALE GENOMIC DNA]</scope>
    <source>
        <strain evidence="10">DSM 22618</strain>
    </source>
</reference>
<evidence type="ECO:0000256" key="2">
    <source>
        <dbReference type="ARBA" id="ARBA00022857"/>
    </source>
</evidence>
<dbReference type="Pfam" id="PF14748">
    <property type="entry name" value="P5CR_dimer"/>
    <property type="match status" value="1"/>
</dbReference>
<dbReference type="UniPathway" id="UPA00098">
    <property type="reaction ID" value="UER00361"/>
</dbReference>
<evidence type="ECO:0000259" key="8">
    <source>
        <dbReference type="Pfam" id="PF14748"/>
    </source>
</evidence>
<feature type="domain" description="Pyrroline-5-carboxylate reductase catalytic N-terminal" evidence="7">
    <location>
        <begin position="2"/>
        <end position="93"/>
    </location>
</feature>
<evidence type="ECO:0000256" key="3">
    <source>
        <dbReference type="ARBA" id="ARBA00023002"/>
    </source>
</evidence>
<keyword evidence="10" id="KW-1185">Reference proteome</keyword>
<dbReference type="AlphaFoldDB" id="A0A1Y6BZW6"/>
<evidence type="ECO:0000256" key="4">
    <source>
        <dbReference type="HAMAP-Rule" id="MF_01925"/>
    </source>
</evidence>
<dbReference type="InterPro" id="IPR000304">
    <property type="entry name" value="Pyrroline-COOH_reductase"/>
</dbReference>
<dbReference type="FunFam" id="1.10.3730.10:FF:000001">
    <property type="entry name" value="Pyrroline-5-carboxylate reductase"/>
    <property type="match status" value="1"/>
</dbReference>
<comment type="catalytic activity">
    <reaction evidence="4">
        <text>L-proline + NADP(+) = (S)-1-pyrroline-5-carboxylate + NADPH + 2 H(+)</text>
        <dbReference type="Rhea" id="RHEA:14109"/>
        <dbReference type="ChEBI" id="CHEBI:15378"/>
        <dbReference type="ChEBI" id="CHEBI:17388"/>
        <dbReference type="ChEBI" id="CHEBI:57783"/>
        <dbReference type="ChEBI" id="CHEBI:58349"/>
        <dbReference type="ChEBI" id="CHEBI:60039"/>
        <dbReference type="EC" id="1.5.1.2"/>
    </reaction>
</comment>
<accession>A0A1Y6BZW6</accession>
<evidence type="ECO:0000256" key="1">
    <source>
        <dbReference type="ARBA" id="ARBA00005525"/>
    </source>
</evidence>
<dbReference type="HAMAP" id="MF_01925">
    <property type="entry name" value="P5C_reductase"/>
    <property type="match status" value="1"/>
</dbReference>
<dbReference type="EC" id="1.5.1.2" evidence="4 5"/>
<feature type="binding site" evidence="6">
    <location>
        <begin position="6"/>
        <end position="11"/>
    </location>
    <ligand>
        <name>NADP(+)</name>
        <dbReference type="ChEBI" id="CHEBI:58349"/>
    </ligand>
</feature>
<protein>
    <recommendedName>
        <fullName evidence="4 5">Pyrroline-5-carboxylate reductase</fullName>
        <shortName evidence="4">P5C reductase</shortName>
        <shortName evidence="4">P5CR</shortName>
        <ecNumber evidence="4 5">1.5.1.2</ecNumber>
    </recommendedName>
    <alternativeName>
        <fullName evidence="4">PCA reductase</fullName>
    </alternativeName>
</protein>